<dbReference type="PANTHER" id="PTHR44167:SF24">
    <property type="entry name" value="SERINE_THREONINE-PROTEIN KINASE CHK2"/>
    <property type="match status" value="1"/>
</dbReference>
<reference evidence="2 3" key="1">
    <citation type="submission" date="2020-08" db="EMBL/GenBank/DDBJ databases">
        <authorList>
            <person name="Newling K."/>
            <person name="Davey J."/>
            <person name="Forrester S."/>
        </authorList>
    </citation>
    <scope>NUCLEOTIDE SEQUENCE [LARGE SCALE GENOMIC DNA]</scope>
    <source>
        <strain evidence="3">Crithidia deanei Carvalho (ATCC PRA-265)</strain>
    </source>
</reference>
<evidence type="ECO:0000259" key="1">
    <source>
        <dbReference type="PROSITE" id="PS50011"/>
    </source>
</evidence>
<protein>
    <submittedName>
        <fullName evidence="2">Protein kinase domain/Protein tyrosine kinase, putative</fullName>
    </submittedName>
</protein>
<dbReference type="AlphaFoldDB" id="A0A7G2CDR7"/>
<dbReference type="GO" id="GO:0005737">
    <property type="term" value="C:cytoplasm"/>
    <property type="evidence" value="ECO:0007669"/>
    <property type="project" value="TreeGrafter"/>
</dbReference>
<dbReference type="GO" id="GO:0044773">
    <property type="term" value="P:mitotic DNA damage checkpoint signaling"/>
    <property type="evidence" value="ECO:0007669"/>
    <property type="project" value="TreeGrafter"/>
</dbReference>
<name>A0A7G2CDR7_9TRYP</name>
<dbReference type="InterPro" id="IPR011009">
    <property type="entry name" value="Kinase-like_dom_sf"/>
</dbReference>
<accession>A0A7G2CDR7</accession>
<dbReference type="Gene3D" id="1.10.510.10">
    <property type="entry name" value="Transferase(Phosphotransferase) domain 1"/>
    <property type="match status" value="1"/>
</dbReference>
<dbReference type="Pfam" id="PF00069">
    <property type="entry name" value="Pkinase"/>
    <property type="match status" value="1"/>
</dbReference>
<dbReference type="PANTHER" id="PTHR44167">
    <property type="entry name" value="OVARIAN-SPECIFIC SERINE/THREONINE-PROTEIN KINASE LOK-RELATED"/>
    <property type="match status" value="1"/>
</dbReference>
<sequence length="218" mass="24957">MTDKELSFSLFSENKKRSYCAAIVRQLGEALSFLHEEAGAVHGDLSLRNILIRLPDENNNNNNNSSTIEVKLIDWENGFLSNNNNDNSIIGRSDTTTLYGPPERLLHLNDNHHNGLTSVDVWALGIIVFQLYTEKVNVYPLFDIVDSNNMFQFMSDLSAFVHSSHAIENVIQQQIMHYDKKNKDSTRVISFITKCLQIDPNNRSSVEELMKEENFPFF</sequence>
<dbReference type="InterPro" id="IPR000719">
    <property type="entry name" value="Prot_kinase_dom"/>
</dbReference>
<keyword evidence="2" id="KW-0808">Transferase</keyword>
<dbReference type="PROSITE" id="PS50011">
    <property type="entry name" value="PROTEIN_KINASE_DOM"/>
    <property type="match status" value="1"/>
</dbReference>
<dbReference type="GO" id="GO:0005634">
    <property type="term" value="C:nucleus"/>
    <property type="evidence" value="ECO:0007669"/>
    <property type="project" value="TreeGrafter"/>
</dbReference>
<dbReference type="SMART" id="SM00220">
    <property type="entry name" value="S_TKc"/>
    <property type="match status" value="1"/>
</dbReference>
<proteinExistence type="predicted"/>
<organism evidence="2 3">
    <name type="scientific">Angomonas deanei</name>
    <dbReference type="NCBI Taxonomy" id="59799"/>
    <lineage>
        <taxon>Eukaryota</taxon>
        <taxon>Discoba</taxon>
        <taxon>Euglenozoa</taxon>
        <taxon>Kinetoplastea</taxon>
        <taxon>Metakinetoplastina</taxon>
        <taxon>Trypanosomatida</taxon>
        <taxon>Trypanosomatidae</taxon>
        <taxon>Strigomonadinae</taxon>
        <taxon>Angomonas</taxon>
    </lineage>
</organism>
<dbReference type="Proteomes" id="UP000515908">
    <property type="component" value="Chromosome 09"/>
</dbReference>
<keyword evidence="3" id="KW-1185">Reference proteome</keyword>
<dbReference type="VEuPathDB" id="TriTrypDB:ADEAN_000511800"/>
<dbReference type="SUPFAM" id="SSF56112">
    <property type="entry name" value="Protein kinase-like (PK-like)"/>
    <property type="match status" value="1"/>
</dbReference>
<feature type="domain" description="Protein kinase" evidence="1">
    <location>
        <begin position="1"/>
        <end position="218"/>
    </location>
</feature>
<dbReference type="EMBL" id="LR877153">
    <property type="protein sequence ID" value="CAD2217639.1"/>
    <property type="molecule type" value="Genomic_DNA"/>
</dbReference>
<keyword evidence="2" id="KW-0418">Kinase</keyword>
<dbReference type="GO" id="GO:0005524">
    <property type="term" value="F:ATP binding"/>
    <property type="evidence" value="ECO:0007669"/>
    <property type="project" value="InterPro"/>
</dbReference>
<dbReference type="GO" id="GO:0004674">
    <property type="term" value="F:protein serine/threonine kinase activity"/>
    <property type="evidence" value="ECO:0007669"/>
    <property type="project" value="TreeGrafter"/>
</dbReference>
<evidence type="ECO:0000313" key="3">
    <source>
        <dbReference type="Proteomes" id="UP000515908"/>
    </source>
</evidence>
<evidence type="ECO:0000313" key="2">
    <source>
        <dbReference type="EMBL" id="CAD2217639.1"/>
    </source>
</evidence>
<gene>
    <name evidence="2" type="ORF">ADEAN_000511800</name>
</gene>